<name>C1N0U7_MICPC</name>
<comment type="similarity">
    <text evidence="2">Belongs to the peroxisomal membrane protein PXMP2/4 family.</text>
</comment>
<reference evidence="7 8" key="1">
    <citation type="journal article" date="2009" name="Science">
        <title>Green evolution and dynamic adaptations revealed by genomes of the marine picoeukaryotes Micromonas.</title>
        <authorList>
            <person name="Worden A.Z."/>
            <person name="Lee J.H."/>
            <person name="Mock T."/>
            <person name="Rouze P."/>
            <person name="Simmons M.P."/>
            <person name="Aerts A.L."/>
            <person name="Allen A.E."/>
            <person name="Cuvelier M.L."/>
            <person name="Derelle E."/>
            <person name="Everett M.V."/>
            <person name="Foulon E."/>
            <person name="Grimwood J."/>
            <person name="Gundlach H."/>
            <person name="Henrissat B."/>
            <person name="Napoli C."/>
            <person name="McDonald S.M."/>
            <person name="Parker M.S."/>
            <person name="Rombauts S."/>
            <person name="Salamov A."/>
            <person name="Von Dassow P."/>
            <person name="Badger J.H."/>
            <person name="Coutinho P.M."/>
            <person name="Demir E."/>
            <person name="Dubchak I."/>
            <person name="Gentemann C."/>
            <person name="Eikrem W."/>
            <person name="Gready J.E."/>
            <person name="John U."/>
            <person name="Lanier W."/>
            <person name="Lindquist E.A."/>
            <person name="Lucas S."/>
            <person name="Mayer K.F."/>
            <person name="Moreau H."/>
            <person name="Not F."/>
            <person name="Otillar R."/>
            <person name="Panaud O."/>
            <person name="Pangilinan J."/>
            <person name="Paulsen I."/>
            <person name="Piegu B."/>
            <person name="Poliakov A."/>
            <person name="Robbens S."/>
            <person name="Schmutz J."/>
            <person name="Toulza E."/>
            <person name="Wyss T."/>
            <person name="Zelensky A."/>
            <person name="Zhou K."/>
            <person name="Armbrust E.V."/>
            <person name="Bhattacharya D."/>
            <person name="Goodenough U.W."/>
            <person name="Van de Peer Y."/>
            <person name="Grigoriev I.V."/>
        </authorList>
    </citation>
    <scope>NUCLEOTIDE SEQUENCE [LARGE SCALE GENOMIC DNA]</scope>
    <source>
        <strain evidence="7 8">CCMP1545</strain>
    </source>
</reference>
<evidence type="ECO:0000256" key="5">
    <source>
        <dbReference type="ARBA" id="ARBA00023136"/>
    </source>
</evidence>
<dbReference type="eggNOG" id="KOG1944">
    <property type="taxonomic scope" value="Eukaryota"/>
</dbReference>
<keyword evidence="4" id="KW-1133">Transmembrane helix</keyword>
<dbReference type="GeneID" id="9686895"/>
<dbReference type="AlphaFoldDB" id="C1N0U7"/>
<accession>C1N0U7</accession>
<dbReference type="GO" id="GO:0016020">
    <property type="term" value="C:membrane"/>
    <property type="evidence" value="ECO:0007669"/>
    <property type="project" value="UniProtKB-SubCell"/>
</dbReference>
<organism evidence="8">
    <name type="scientific">Micromonas pusilla (strain CCMP1545)</name>
    <name type="common">Picoplanktonic green alga</name>
    <dbReference type="NCBI Taxonomy" id="564608"/>
    <lineage>
        <taxon>Eukaryota</taxon>
        <taxon>Viridiplantae</taxon>
        <taxon>Chlorophyta</taxon>
        <taxon>Mamiellophyceae</taxon>
        <taxon>Mamiellales</taxon>
        <taxon>Mamiellaceae</taxon>
        <taxon>Micromonas</taxon>
    </lineage>
</organism>
<keyword evidence="8" id="KW-1185">Reference proteome</keyword>
<protein>
    <submittedName>
        <fullName evidence="7">Predicted protein</fullName>
    </submittedName>
</protein>
<dbReference type="GO" id="GO:0005737">
    <property type="term" value="C:cytoplasm"/>
    <property type="evidence" value="ECO:0007669"/>
    <property type="project" value="TreeGrafter"/>
</dbReference>
<dbReference type="PANTHER" id="PTHR11266">
    <property type="entry name" value="PEROXISOMAL MEMBRANE PROTEIN 2, PXMP2 MPV17"/>
    <property type="match status" value="1"/>
</dbReference>
<feature type="region of interest" description="Disordered" evidence="6">
    <location>
        <begin position="392"/>
        <end position="427"/>
    </location>
</feature>
<dbReference type="Proteomes" id="UP000001876">
    <property type="component" value="Unassembled WGS sequence"/>
</dbReference>
<feature type="compositionally biased region" description="Basic and acidic residues" evidence="6">
    <location>
        <begin position="408"/>
        <end position="421"/>
    </location>
</feature>
<dbReference type="Pfam" id="PF04117">
    <property type="entry name" value="Mpv17_PMP22"/>
    <property type="match status" value="1"/>
</dbReference>
<gene>
    <name evidence="7" type="ORF">MICPUCDRAFT_51157</name>
</gene>
<feature type="compositionally biased region" description="Low complexity" evidence="6">
    <location>
        <begin position="36"/>
        <end position="58"/>
    </location>
</feature>
<dbReference type="EMBL" id="GG663744">
    <property type="protein sequence ID" value="EEH54329.1"/>
    <property type="molecule type" value="Genomic_DNA"/>
</dbReference>
<evidence type="ECO:0000313" key="8">
    <source>
        <dbReference type="Proteomes" id="UP000001876"/>
    </source>
</evidence>
<evidence type="ECO:0000256" key="3">
    <source>
        <dbReference type="ARBA" id="ARBA00022692"/>
    </source>
</evidence>
<evidence type="ECO:0000313" key="7">
    <source>
        <dbReference type="EMBL" id="EEH54329.1"/>
    </source>
</evidence>
<evidence type="ECO:0000256" key="4">
    <source>
        <dbReference type="ARBA" id="ARBA00022989"/>
    </source>
</evidence>
<proteinExistence type="inferred from homology"/>
<sequence>MRPRASGAVGRARCARARATLRAATTTKSSHRRRASTSTTSSSTSLARALAAPSASAKSDARRGMRVAARASPDASYDAGDMTSAKDKLSAFLKKNSYKIDALLNIAIVGSVAGGAVFGIVEVDSDISTGWTWYEVLRNIPQDNLAAYQSAVFAHPLPVKAMTSGVAYTLGDFTCQLSQGKTIETVDLKRSARSGVAGFLIHGPLCHYWLMWTEANLSFDGAWYGTPVKIIADQTAWSLFLNSAYTTCIMSLQGFGPRRIKNEIQATWYNAISAGWKFWPFVHAFTFSSIIPQDFKLLFVDCVEVIWVTILSAAVNRDAEKALQVPLNAEAERPAAQLQEQLDAEFTTTVTDGAGGLTVECDYDVETLPRQGSGSYYEDLEKATGVCEVSVDLDDPVDAGTEAGAKTETSEKEKERTRVDEEAMSSR</sequence>
<keyword evidence="5" id="KW-0472">Membrane</keyword>
<dbReference type="RefSeq" id="XP_003061699.1">
    <property type="nucleotide sequence ID" value="XM_003061653.1"/>
</dbReference>
<dbReference type="InterPro" id="IPR007248">
    <property type="entry name" value="Mpv17_PMP22"/>
</dbReference>
<dbReference type="OrthoDB" id="430207at2759"/>
<dbReference type="PANTHER" id="PTHR11266:SF121">
    <property type="entry name" value="OS09G0315000 PROTEIN"/>
    <property type="match status" value="1"/>
</dbReference>
<evidence type="ECO:0000256" key="6">
    <source>
        <dbReference type="SAM" id="MobiDB-lite"/>
    </source>
</evidence>
<keyword evidence="3" id="KW-0812">Transmembrane</keyword>
<comment type="subcellular location">
    <subcellularLocation>
        <location evidence="1">Membrane</location>
        <topology evidence="1">Multi-pass membrane protein</topology>
    </subcellularLocation>
</comment>
<dbReference type="STRING" id="564608.C1N0U7"/>
<evidence type="ECO:0000256" key="2">
    <source>
        <dbReference type="ARBA" id="ARBA00006824"/>
    </source>
</evidence>
<evidence type="ECO:0000256" key="1">
    <source>
        <dbReference type="ARBA" id="ARBA00004141"/>
    </source>
</evidence>
<feature type="region of interest" description="Disordered" evidence="6">
    <location>
        <begin position="21"/>
        <end position="67"/>
    </location>
</feature>
<dbReference type="KEGG" id="mpp:MICPUCDRAFT_51157"/>